<dbReference type="InterPro" id="IPR013324">
    <property type="entry name" value="RNA_pol_sigma_r3/r4-like"/>
</dbReference>
<evidence type="ECO:0000259" key="5">
    <source>
        <dbReference type="Pfam" id="PF04542"/>
    </source>
</evidence>
<dbReference type="InterPro" id="IPR039425">
    <property type="entry name" value="RNA_pol_sigma-70-like"/>
</dbReference>
<dbReference type="NCBIfam" id="TIGR02937">
    <property type="entry name" value="sigma70-ECF"/>
    <property type="match status" value="1"/>
</dbReference>
<dbReference type="OrthoDB" id="9794372at2"/>
<dbReference type="AlphaFoldDB" id="A0A5M6I4Z2"/>
<dbReference type="Gene3D" id="1.10.1740.10">
    <property type="match status" value="1"/>
</dbReference>
<protein>
    <submittedName>
        <fullName evidence="7">RNA polymerase sigma factor</fullName>
    </submittedName>
</protein>
<comment type="caution">
    <text evidence="7">The sequence shown here is derived from an EMBL/GenBank/DDBJ whole genome shotgun (WGS) entry which is preliminary data.</text>
</comment>
<dbReference type="PANTHER" id="PTHR43133:SF63">
    <property type="entry name" value="RNA POLYMERASE SIGMA FACTOR FECI-RELATED"/>
    <property type="match status" value="1"/>
</dbReference>
<dbReference type="InterPro" id="IPR013249">
    <property type="entry name" value="RNA_pol_sigma70_r4_t2"/>
</dbReference>
<keyword evidence="2" id="KW-0805">Transcription regulation</keyword>
<dbReference type="InterPro" id="IPR014284">
    <property type="entry name" value="RNA_pol_sigma-70_dom"/>
</dbReference>
<evidence type="ECO:0000313" key="8">
    <source>
        <dbReference type="Proteomes" id="UP000323886"/>
    </source>
</evidence>
<dbReference type="PANTHER" id="PTHR43133">
    <property type="entry name" value="RNA POLYMERASE ECF-TYPE SIGMA FACTO"/>
    <property type="match status" value="1"/>
</dbReference>
<dbReference type="SUPFAM" id="SSF88659">
    <property type="entry name" value="Sigma3 and sigma4 domains of RNA polymerase sigma factors"/>
    <property type="match status" value="1"/>
</dbReference>
<proteinExistence type="inferred from homology"/>
<evidence type="ECO:0000256" key="3">
    <source>
        <dbReference type="ARBA" id="ARBA00023082"/>
    </source>
</evidence>
<dbReference type="Proteomes" id="UP000323886">
    <property type="component" value="Unassembled WGS sequence"/>
</dbReference>
<evidence type="ECO:0000256" key="1">
    <source>
        <dbReference type="ARBA" id="ARBA00010641"/>
    </source>
</evidence>
<keyword evidence="4" id="KW-0804">Transcription</keyword>
<evidence type="ECO:0000313" key="7">
    <source>
        <dbReference type="EMBL" id="KAA5602869.1"/>
    </source>
</evidence>
<sequence>MVARTIDLARVYASEQGRLKKLVRRLVGSRATAEDLVHQAFLKLLVGPDCGDLANCPAYLTCAARNLALNHLRDTARRSEIGLPDEDLKAIADPGPSPETAAVVRCELRRVLKAVAALPPRRREAFVLNKFEGLSYDEIAARQGVSRNTVISQIVAALTDLHRRLEETGPEQTGPERT</sequence>
<dbReference type="InterPro" id="IPR036388">
    <property type="entry name" value="WH-like_DNA-bd_sf"/>
</dbReference>
<comment type="similarity">
    <text evidence="1">Belongs to the sigma-70 factor family. ECF subfamily.</text>
</comment>
<organism evidence="7 8">
    <name type="scientific">Blastochloris sulfoviridis</name>
    <dbReference type="NCBI Taxonomy" id="50712"/>
    <lineage>
        <taxon>Bacteria</taxon>
        <taxon>Pseudomonadati</taxon>
        <taxon>Pseudomonadota</taxon>
        <taxon>Alphaproteobacteria</taxon>
        <taxon>Hyphomicrobiales</taxon>
        <taxon>Blastochloridaceae</taxon>
        <taxon>Blastochloris</taxon>
    </lineage>
</organism>
<keyword evidence="3" id="KW-0731">Sigma factor</keyword>
<dbReference type="Gene3D" id="1.10.10.10">
    <property type="entry name" value="Winged helix-like DNA-binding domain superfamily/Winged helix DNA-binding domain"/>
    <property type="match status" value="1"/>
</dbReference>
<dbReference type="GO" id="GO:0006352">
    <property type="term" value="P:DNA-templated transcription initiation"/>
    <property type="evidence" value="ECO:0007669"/>
    <property type="project" value="InterPro"/>
</dbReference>
<evidence type="ECO:0000259" key="6">
    <source>
        <dbReference type="Pfam" id="PF08281"/>
    </source>
</evidence>
<dbReference type="RefSeq" id="WP_150096238.1">
    <property type="nucleotide sequence ID" value="NZ_VWPL01000004.1"/>
</dbReference>
<reference evidence="7 8" key="1">
    <citation type="submission" date="2019-09" db="EMBL/GenBank/DDBJ databases">
        <title>Draft Whole-Genome sequence of Blastochloris sulfoviridis DSM 729.</title>
        <authorList>
            <person name="Meyer T.E."/>
            <person name="Kyndt J.A."/>
        </authorList>
    </citation>
    <scope>NUCLEOTIDE SEQUENCE [LARGE SCALE GENOMIC DNA]</scope>
    <source>
        <strain evidence="7 8">DSM 729</strain>
    </source>
</reference>
<dbReference type="GO" id="GO:0016987">
    <property type="term" value="F:sigma factor activity"/>
    <property type="evidence" value="ECO:0007669"/>
    <property type="project" value="UniProtKB-KW"/>
</dbReference>
<dbReference type="GO" id="GO:0003677">
    <property type="term" value="F:DNA binding"/>
    <property type="evidence" value="ECO:0007669"/>
    <property type="project" value="InterPro"/>
</dbReference>
<feature type="domain" description="RNA polymerase sigma-70 region 2" evidence="5">
    <location>
        <begin position="12"/>
        <end position="78"/>
    </location>
</feature>
<evidence type="ECO:0000256" key="4">
    <source>
        <dbReference type="ARBA" id="ARBA00023163"/>
    </source>
</evidence>
<dbReference type="CDD" id="cd06171">
    <property type="entry name" value="Sigma70_r4"/>
    <property type="match status" value="1"/>
</dbReference>
<keyword evidence="8" id="KW-1185">Reference proteome</keyword>
<dbReference type="InterPro" id="IPR013325">
    <property type="entry name" value="RNA_pol_sigma_r2"/>
</dbReference>
<feature type="domain" description="RNA polymerase sigma factor 70 region 4 type 2" evidence="6">
    <location>
        <begin position="109"/>
        <end position="160"/>
    </location>
</feature>
<dbReference type="SUPFAM" id="SSF88946">
    <property type="entry name" value="Sigma2 domain of RNA polymerase sigma factors"/>
    <property type="match status" value="1"/>
</dbReference>
<evidence type="ECO:0000256" key="2">
    <source>
        <dbReference type="ARBA" id="ARBA00023015"/>
    </source>
</evidence>
<dbReference type="Pfam" id="PF08281">
    <property type="entry name" value="Sigma70_r4_2"/>
    <property type="match status" value="1"/>
</dbReference>
<dbReference type="EMBL" id="VWPL01000004">
    <property type="protein sequence ID" value="KAA5602869.1"/>
    <property type="molecule type" value="Genomic_DNA"/>
</dbReference>
<accession>A0A5M6I4Z2</accession>
<dbReference type="Pfam" id="PF04542">
    <property type="entry name" value="Sigma70_r2"/>
    <property type="match status" value="1"/>
</dbReference>
<name>A0A5M6I4Z2_9HYPH</name>
<dbReference type="InterPro" id="IPR007627">
    <property type="entry name" value="RNA_pol_sigma70_r2"/>
</dbReference>
<gene>
    <name evidence="7" type="ORF">F1193_03255</name>
</gene>